<feature type="coiled-coil region" evidence="5">
    <location>
        <begin position="101"/>
        <end position="149"/>
    </location>
</feature>
<dbReference type="OMA" id="RECIIRS"/>
<dbReference type="PANTHER" id="PTHR23327:SF51">
    <property type="entry name" value="TRANSCRIPTIONAL REGULATOR OF YEAST FORM ADHERENCE 3"/>
    <property type="match status" value="1"/>
</dbReference>
<dbReference type="InterPro" id="IPR013083">
    <property type="entry name" value="Znf_RING/FYVE/PHD"/>
</dbReference>
<evidence type="ECO:0000259" key="7">
    <source>
        <dbReference type="PROSITE" id="PS50089"/>
    </source>
</evidence>
<feature type="region of interest" description="Disordered" evidence="6">
    <location>
        <begin position="1"/>
        <end position="20"/>
    </location>
</feature>
<dbReference type="SUPFAM" id="SSF57850">
    <property type="entry name" value="RING/U-box"/>
    <property type="match status" value="1"/>
</dbReference>
<accession>A0A0V0QMR7</accession>
<keyword evidence="5" id="KW-0175">Coiled coil</keyword>
<keyword evidence="9" id="KW-1185">Reference proteome</keyword>
<dbReference type="InterPro" id="IPR001841">
    <property type="entry name" value="Znf_RING"/>
</dbReference>
<organism evidence="8 9">
    <name type="scientific">Pseudocohnilembus persalinus</name>
    <name type="common">Ciliate</name>
    <dbReference type="NCBI Taxonomy" id="266149"/>
    <lineage>
        <taxon>Eukaryota</taxon>
        <taxon>Sar</taxon>
        <taxon>Alveolata</taxon>
        <taxon>Ciliophora</taxon>
        <taxon>Intramacronucleata</taxon>
        <taxon>Oligohymenophorea</taxon>
        <taxon>Scuticociliatia</taxon>
        <taxon>Philasterida</taxon>
        <taxon>Pseudocohnilembidae</taxon>
        <taxon>Pseudocohnilembus</taxon>
    </lineage>
</organism>
<evidence type="ECO:0000256" key="1">
    <source>
        <dbReference type="ARBA" id="ARBA00022723"/>
    </source>
</evidence>
<dbReference type="PROSITE" id="PS00518">
    <property type="entry name" value="ZF_RING_1"/>
    <property type="match status" value="1"/>
</dbReference>
<name>A0A0V0QMR7_PSEPJ</name>
<keyword evidence="2 4" id="KW-0863">Zinc-finger</keyword>
<dbReference type="PANTHER" id="PTHR23327">
    <property type="entry name" value="RING FINGER PROTEIN 127"/>
    <property type="match status" value="1"/>
</dbReference>
<protein>
    <recommendedName>
        <fullName evidence="7">RING-type domain-containing protein</fullName>
    </recommendedName>
</protein>
<dbReference type="InParanoid" id="A0A0V0QMR7"/>
<comment type="caution">
    <text evidence="8">The sequence shown here is derived from an EMBL/GenBank/DDBJ whole genome shotgun (WGS) entry which is preliminary data.</text>
</comment>
<sequence>MEQIGSEQIQNKTNQNQSQDTYADNNENIIESKNDQTSKHILSELSCIICSEIFYQPVTLACGHSFCKECISRALYIQPLCPICKGPNLSDPQFLKENLIMRNLIEGTQEYQQKLKKIEKEKQEQKELQQEQEENQNENQKQIQQFRNLFVIWIKKKNYFFPQNKDEIIFEMNISHQDFKEICPDWHVCIGFKQEKNELLNNQQSLPIFTSKAQLQSIQSLGSNLFKSKIQIQERIKVTKIKNLNQDDFKINENLNHQIEEQKQENNSNNFNINTDQKFSLELADGLYFSDDISSFSQQQIQNLKGQGKKALETIDYIIKNNIHEQSDTGIDFTSQAIIQKLQQFNFYQLFENRENLSIEQVSQISLVFPGIFNINQQKLHRLFETDDLIERMVIFNEELDKCKETNNLNAIFKLSNFGSGITLLEDITQVVKKNSWIIVIIIALIFSQLIKS</sequence>
<dbReference type="OrthoDB" id="6105938at2759"/>
<dbReference type="InterPro" id="IPR017907">
    <property type="entry name" value="Znf_RING_CS"/>
</dbReference>
<dbReference type="EMBL" id="LDAU01000129">
    <property type="protein sequence ID" value="KRX03563.1"/>
    <property type="molecule type" value="Genomic_DNA"/>
</dbReference>
<gene>
    <name evidence="8" type="ORF">PPERSA_04115</name>
</gene>
<keyword evidence="1" id="KW-0479">Metal-binding</keyword>
<dbReference type="SMART" id="SM00184">
    <property type="entry name" value="RING"/>
    <property type="match status" value="1"/>
</dbReference>
<reference evidence="8 9" key="1">
    <citation type="journal article" date="2015" name="Sci. Rep.">
        <title>Genome of the facultative scuticociliatosis pathogen Pseudocohnilembus persalinus provides insight into its virulence through horizontal gene transfer.</title>
        <authorList>
            <person name="Xiong J."/>
            <person name="Wang G."/>
            <person name="Cheng J."/>
            <person name="Tian M."/>
            <person name="Pan X."/>
            <person name="Warren A."/>
            <person name="Jiang C."/>
            <person name="Yuan D."/>
            <person name="Miao W."/>
        </authorList>
    </citation>
    <scope>NUCLEOTIDE SEQUENCE [LARGE SCALE GENOMIC DNA]</scope>
    <source>
        <strain evidence="8">36N120E</strain>
    </source>
</reference>
<evidence type="ECO:0000256" key="3">
    <source>
        <dbReference type="ARBA" id="ARBA00022833"/>
    </source>
</evidence>
<dbReference type="Gene3D" id="3.30.40.10">
    <property type="entry name" value="Zinc/RING finger domain, C3HC4 (zinc finger)"/>
    <property type="match status" value="1"/>
</dbReference>
<dbReference type="GO" id="GO:0008270">
    <property type="term" value="F:zinc ion binding"/>
    <property type="evidence" value="ECO:0007669"/>
    <property type="project" value="UniProtKB-KW"/>
</dbReference>
<dbReference type="AlphaFoldDB" id="A0A0V0QMR7"/>
<proteinExistence type="predicted"/>
<evidence type="ECO:0000256" key="4">
    <source>
        <dbReference type="PROSITE-ProRule" id="PRU00175"/>
    </source>
</evidence>
<dbReference type="Pfam" id="PF13923">
    <property type="entry name" value="zf-C3HC4_2"/>
    <property type="match status" value="1"/>
</dbReference>
<feature type="domain" description="RING-type" evidence="7">
    <location>
        <begin position="47"/>
        <end position="85"/>
    </location>
</feature>
<keyword evidence="3" id="KW-0862">Zinc</keyword>
<evidence type="ECO:0000256" key="2">
    <source>
        <dbReference type="ARBA" id="ARBA00022771"/>
    </source>
</evidence>
<evidence type="ECO:0000256" key="6">
    <source>
        <dbReference type="SAM" id="MobiDB-lite"/>
    </source>
</evidence>
<evidence type="ECO:0000313" key="8">
    <source>
        <dbReference type="EMBL" id="KRX03563.1"/>
    </source>
</evidence>
<evidence type="ECO:0000256" key="5">
    <source>
        <dbReference type="SAM" id="Coils"/>
    </source>
</evidence>
<evidence type="ECO:0000313" key="9">
    <source>
        <dbReference type="Proteomes" id="UP000054937"/>
    </source>
</evidence>
<dbReference type="Proteomes" id="UP000054937">
    <property type="component" value="Unassembled WGS sequence"/>
</dbReference>
<dbReference type="PROSITE" id="PS50089">
    <property type="entry name" value="ZF_RING_2"/>
    <property type="match status" value="1"/>
</dbReference>